<keyword evidence="9" id="KW-0472">Membrane</keyword>
<feature type="disulfide bond" evidence="14">
    <location>
        <begin position="148"/>
        <end position="160"/>
    </location>
</feature>
<evidence type="ECO:0000259" key="16">
    <source>
        <dbReference type="PROSITE" id="PS50026"/>
    </source>
</evidence>
<dbReference type="PROSITE" id="PS01209">
    <property type="entry name" value="LDLRA_1"/>
    <property type="match status" value="2"/>
</dbReference>
<dbReference type="PROSITE" id="PS00010">
    <property type="entry name" value="ASX_HYDROXYL"/>
    <property type="match status" value="1"/>
</dbReference>
<accession>A0A3P8RY35</accession>
<dbReference type="GO" id="GO:0006898">
    <property type="term" value="P:receptor-mediated endocytosis"/>
    <property type="evidence" value="ECO:0007669"/>
    <property type="project" value="TreeGrafter"/>
</dbReference>
<dbReference type="Gene3D" id="2.120.10.30">
    <property type="entry name" value="TolB, C-terminal domain"/>
    <property type="match status" value="1"/>
</dbReference>
<keyword evidence="11" id="KW-0675">Receptor</keyword>
<dbReference type="GeneTree" id="ENSGT00940000164512"/>
<dbReference type="InterPro" id="IPR002172">
    <property type="entry name" value="LDrepeatLR_classA_rpt"/>
</dbReference>
<name>A0A3P8RY35_AMPPE</name>
<keyword evidence="5" id="KW-0812">Transmembrane</keyword>
<dbReference type="SMART" id="SM00135">
    <property type="entry name" value="LY"/>
    <property type="match status" value="5"/>
</dbReference>
<feature type="disulfide bond" evidence="14">
    <location>
        <begin position="155"/>
        <end position="173"/>
    </location>
</feature>
<dbReference type="Gene3D" id="4.10.400.10">
    <property type="entry name" value="Low-density Lipoprotein Receptor"/>
    <property type="match status" value="4"/>
</dbReference>
<dbReference type="PANTHER" id="PTHR22722">
    <property type="entry name" value="LOW-DENSITY LIPOPROTEIN RECEPTOR-RELATED PROTEIN 2-RELATED"/>
    <property type="match status" value="1"/>
</dbReference>
<dbReference type="InterPro" id="IPR000152">
    <property type="entry name" value="EGF-type_Asp/Asn_hydroxyl_site"/>
</dbReference>
<dbReference type="InterPro" id="IPR000742">
    <property type="entry name" value="EGF"/>
</dbReference>
<dbReference type="SUPFAM" id="SSF63825">
    <property type="entry name" value="YWTD domain"/>
    <property type="match status" value="1"/>
</dbReference>
<dbReference type="InterPro" id="IPR026823">
    <property type="entry name" value="cEGF"/>
</dbReference>
<dbReference type="SUPFAM" id="SSF57184">
    <property type="entry name" value="Growth factor receptor domain"/>
    <property type="match status" value="1"/>
</dbReference>
<proteinExistence type="inferred from homology"/>
<dbReference type="InterPro" id="IPR001881">
    <property type="entry name" value="EGF-like_Ca-bd_dom"/>
</dbReference>
<dbReference type="InterPro" id="IPR000033">
    <property type="entry name" value="LDLR_classB_rpt"/>
</dbReference>
<keyword evidence="12" id="KW-0325">Glycoprotein</keyword>
<dbReference type="InterPro" id="IPR011042">
    <property type="entry name" value="6-blade_b-propeller_TolB-like"/>
</dbReference>
<organism evidence="17 18">
    <name type="scientific">Amphiprion percula</name>
    <name type="common">Orange clownfish</name>
    <name type="synonym">Lutjanus percula</name>
    <dbReference type="NCBI Taxonomy" id="161767"/>
    <lineage>
        <taxon>Eukaryota</taxon>
        <taxon>Metazoa</taxon>
        <taxon>Chordata</taxon>
        <taxon>Craniata</taxon>
        <taxon>Vertebrata</taxon>
        <taxon>Euteleostomi</taxon>
        <taxon>Actinopterygii</taxon>
        <taxon>Neopterygii</taxon>
        <taxon>Teleostei</taxon>
        <taxon>Neoteleostei</taxon>
        <taxon>Acanthomorphata</taxon>
        <taxon>Ovalentaria</taxon>
        <taxon>Pomacentridae</taxon>
        <taxon>Amphiprion</taxon>
    </lineage>
</organism>
<dbReference type="FunFam" id="2.10.25.10:FF:000072">
    <property type="entry name" value="Low-density lipoprotein receptor-related protein 1B"/>
    <property type="match status" value="1"/>
</dbReference>
<dbReference type="InterPro" id="IPR051221">
    <property type="entry name" value="LDLR-related"/>
</dbReference>
<keyword evidence="4" id="KW-0254">Endocytosis</keyword>
<dbReference type="InterPro" id="IPR036055">
    <property type="entry name" value="LDL_receptor-like_sf"/>
</dbReference>
<feature type="repeat" description="LDL-receptor class B" evidence="15">
    <location>
        <begin position="312"/>
        <end position="356"/>
    </location>
</feature>
<dbReference type="Ensembl" id="ENSAPET00000004755.1">
    <property type="protein sequence ID" value="ENSAPEP00000004630.1"/>
    <property type="gene ID" value="ENSAPEG00000003279.1"/>
</dbReference>
<dbReference type="SMART" id="SM00181">
    <property type="entry name" value="EGF"/>
    <property type="match status" value="3"/>
</dbReference>
<evidence type="ECO:0000256" key="1">
    <source>
        <dbReference type="ARBA" id="ARBA00004167"/>
    </source>
</evidence>
<reference evidence="17 18" key="1">
    <citation type="submission" date="2018-03" db="EMBL/GenBank/DDBJ databases">
        <title>Finding Nemo's genes: A chromosome-scale reference assembly of the genome of the orange clownfish Amphiprion percula.</title>
        <authorList>
            <person name="Lehmann R."/>
        </authorList>
    </citation>
    <scope>NUCLEOTIDE SEQUENCE</scope>
</reference>
<evidence type="ECO:0000256" key="11">
    <source>
        <dbReference type="ARBA" id="ARBA00023170"/>
    </source>
</evidence>
<dbReference type="Proteomes" id="UP000265080">
    <property type="component" value="Chromosome 8"/>
</dbReference>
<dbReference type="PROSITE" id="PS50026">
    <property type="entry name" value="EGF_3"/>
    <property type="match status" value="1"/>
</dbReference>
<dbReference type="SUPFAM" id="SSF57424">
    <property type="entry name" value="LDL receptor-like module"/>
    <property type="match status" value="3"/>
</dbReference>
<dbReference type="PRINTS" id="PR00261">
    <property type="entry name" value="LDLRECEPTOR"/>
</dbReference>
<dbReference type="GO" id="GO:0016324">
    <property type="term" value="C:apical plasma membrane"/>
    <property type="evidence" value="ECO:0007669"/>
    <property type="project" value="TreeGrafter"/>
</dbReference>
<keyword evidence="18" id="KW-1185">Reference proteome</keyword>
<evidence type="ECO:0000256" key="12">
    <source>
        <dbReference type="ARBA" id="ARBA00023180"/>
    </source>
</evidence>
<evidence type="ECO:0000256" key="15">
    <source>
        <dbReference type="PROSITE-ProRule" id="PRU00461"/>
    </source>
</evidence>
<dbReference type="STRING" id="161767.ENSAPEP00000004630"/>
<evidence type="ECO:0000313" key="18">
    <source>
        <dbReference type="Proteomes" id="UP000265080"/>
    </source>
</evidence>
<dbReference type="InterPro" id="IPR009030">
    <property type="entry name" value="Growth_fac_rcpt_cys_sf"/>
</dbReference>
<evidence type="ECO:0000256" key="14">
    <source>
        <dbReference type="PROSITE-ProRule" id="PRU00124"/>
    </source>
</evidence>
<keyword evidence="8" id="KW-1133">Transmembrane helix</keyword>
<dbReference type="OMA" id="GIDECAC"/>
<dbReference type="PROSITE" id="PS01187">
    <property type="entry name" value="EGF_CA"/>
    <property type="match status" value="1"/>
</dbReference>
<dbReference type="SMART" id="SM00192">
    <property type="entry name" value="LDLa"/>
    <property type="match status" value="4"/>
</dbReference>
<dbReference type="SMART" id="SM00179">
    <property type="entry name" value="EGF_CA"/>
    <property type="match status" value="2"/>
</dbReference>
<evidence type="ECO:0000256" key="6">
    <source>
        <dbReference type="ARBA" id="ARBA00022729"/>
    </source>
</evidence>
<comment type="similarity">
    <text evidence="2">Belongs to the LDLR family.</text>
</comment>
<sequence>MCLKVLLFFPEPTDCSRFFRLGVKGASFQSCEKTTLCYLSSWVCDGNNDCGDFSDERNCPDKRKLKCPVNFFACPSGRCIPMSWTCDKENDCENGADETHCESKTCSPEAFQCPGSHMCVPQRWKCDGDKDCPDGADESVKAGCSETCNDSAFMCHNGKCLNETLLCDRNDDCGDGSDELNCFINECLNSKLSGCSQLCDDLKIGFKCRCHPGFQLKRDGKTCVDIDECTTTYPCSQRCINTHGSFHCLCVDGFELSPNDPTICKSTSGKEPYLIFANRYYLRKLNLDGSNYTLIKQGLNNAVALDFHYAEQMIYWTDVTTQGSMIRRMRMNGSNMEVLHRTSLSNPDGLAVDWVGGNLYWCDKGRDTIEVSKLNGAYRTVLVNSGLREPRAVALDVRYGYLYWSDWGDNPHIGRIGMDGTNRSVIIEDKITWPNGLTLDFINDRIYWADAREDYIAFSSDTRKLFLSQDIPHIFAMTLFEEYIYWTDWETKSINRAHKSLGTNKSTLISTLHRPMDIHIYHPYRQPEVLNHPCQTNNGGCSNLCLLSPGGGYKCACPTNFYLANDQRTCMSNCTAKI</sequence>
<dbReference type="Pfam" id="PF12662">
    <property type="entry name" value="cEGF"/>
    <property type="match status" value="1"/>
</dbReference>
<evidence type="ECO:0000313" key="17">
    <source>
        <dbReference type="Ensembl" id="ENSAPEP00000004630.1"/>
    </source>
</evidence>
<dbReference type="CDD" id="cd00054">
    <property type="entry name" value="EGF_CA"/>
    <property type="match status" value="1"/>
</dbReference>
<feature type="repeat" description="LDL-receptor class B" evidence="15">
    <location>
        <begin position="357"/>
        <end position="399"/>
    </location>
</feature>
<evidence type="ECO:0000256" key="7">
    <source>
        <dbReference type="ARBA" id="ARBA00022737"/>
    </source>
</evidence>
<evidence type="ECO:0000256" key="10">
    <source>
        <dbReference type="ARBA" id="ARBA00023157"/>
    </source>
</evidence>
<dbReference type="Pfam" id="PF00058">
    <property type="entry name" value="Ldl_recept_b"/>
    <property type="match status" value="3"/>
</dbReference>
<dbReference type="GO" id="GO:0043235">
    <property type="term" value="C:receptor complex"/>
    <property type="evidence" value="ECO:0007669"/>
    <property type="project" value="TreeGrafter"/>
</dbReference>
<feature type="domain" description="EGF-like" evidence="16">
    <location>
        <begin position="225"/>
        <end position="265"/>
    </location>
</feature>
<dbReference type="GO" id="GO:0005509">
    <property type="term" value="F:calcium ion binding"/>
    <property type="evidence" value="ECO:0007669"/>
    <property type="project" value="InterPro"/>
</dbReference>
<dbReference type="FunFam" id="2.120.10.30:FF:000035">
    <property type="entry name" value="Low-density lipoprotein receptor-related protein 2"/>
    <property type="match status" value="1"/>
</dbReference>
<evidence type="ECO:0000256" key="2">
    <source>
        <dbReference type="ARBA" id="ARBA00009939"/>
    </source>
</evidence>
<keyword evidence="10 13" id="KW-1015">Disulfide bond</keyword>
<feature type="disulfide bond" evidence="14">
    <location>
        <begin position="86"/>
        <end position="101"/>
    </location>
</feature>
<feature type="disulfide bond" evidence="14">
    <location>
        <begin position="44"/>
        <end position="59"/>
    </location>
</feature>
<evidence type="ECO:0000256" key="4">
    <source>
        <dbReference type="ARBA" id="ARBA00022583"/>
    </source>
</evidence>
<dbReference type="CDD" id="cd00112">
    <property type="entry name" value="LDLa"/>
    <property type="match status" value="4"/>
</dbReference>
<evidence type="ECO:0000256" key="13">
    <source>
        <dbReference type="PROSITE-ProRule" id="PRU00076"/>
    </source>
</evidence>
<feature type="disulfide bond" evidence="13">
    <location>
        <begin position="229"/>
        <end position="239"/>
    </location>
</feature>
<dbReference type="InterPro" id="IPR018097">
    <property type="entry name" value="EGF_Ca-bd_CS"/>
</dbReference>
<dbReference type="Gene3D" id="2.10.25.10">
    <property type="entry name" value="Laminin"/>
    <property type="match status" value="2"/>
</dbReference>
<feature type="disulfide bond" evidence="14">
    <location>
        <begin position="74"/>
        <end position="92"/>
    </location>
</feature>
<dbReference type="FunFam" id="4.10.400.10:FF:000073">
    <property type="entry name" value="Low-density lipoprotein receptor-related protein 1B"/>
    <property type="match status" value="1"/>
</dbReference>
<reference evidence="17" key="3">
    <citation type="submission" date="2025-09" db="UniProtKB">
        <authorList>
            <consortium name="Ensembl"/>
        </authorList>
    </citation>
    <scope>IDENTIFICATION</scope>
</reference>
<feature type="disulfide bond" evidence="14">
    <location>
        <begin position="167"/>
        <end position="182"/>
    </location>
</feature>
<dbReference type="PROSITE" id="PS01186">
    <property type="entry name" value="EGF_2"/>
    <property type="match status" value="1"/>
</dbReference>
<dbReference type="PANTHER" id="PTHR22722:SF14">
    <property type="entry name" value="MEGALIN, ISOFORM A"/>
    <property type="match status" value="1"/>
</dbReference>
<dbReference type="AlphaFoldDB" id="A0A3P8RY35"/>
<evidence type="ECO:0000256" key="9">
    <source>
        <dbReference type="ARBA" id="ARBA00023136"/>
    </source>
</evidence>
<dbReference type="Pfam" id="PF00057">
    <property type="entry name" value="Ldl_recept_a"/>
    <property type="match status" value="4"/>
</dbReference>
<dbReference type="Pfam" id="PF14670">
    <property type="entry name" value="FXa_inhibition"/>
    <property type="match status" value="1"/>
</dbReference>
<evidence type="ECO:0000256" key="8">
    <source>
        <dbReference type="ARBA" id="ARBA00022989"/>
    </source>
</evidence>
<keyword evidence="7" id="KW-0677">Repeat</keyword>
<keyword evidence="3 13" id="KW-0245">EGF-like domain</keyword>
<feature type="disulfide bond" evidence="14">
    <location>
        <begin position="67"/>
        <end position="79"/>
    </location>
</feature>
<protein>
    <recommendedName>
        <fullName evidence="16">EGF-like domain-containing protein</fullName>
    </recommendedName>
</protein>
<reference evidence="17" key="2">
    <citation type="submission" date="2025-08" db="UniProtKB">
        <authorList>
            <consortium name="Ensembl"/>
        </authorList>
    </citation>
    <scope>IDENTIFICATION</scope>
</reference>
<dbReference type="PROSITE" id="PS50068">
    <property type="entry name" value="LDLRA_2"/>
    <property type="match status" value="4"/>
</dbReference>
<comment type="caution">
    <text evidence="13">Lacks conserved residue(s) required for the propagation of feature annotation.</text>
</comment>
<evidence type="ECO:0000256" key="3">
    <source>
        <dbReference type="ARBA" id="ARBA00022536"/>
    </source>
</evidence>
<comment type="subcellular location">
    <subcellularLocation>
        <location evidence="1">Membrane</location>
        <topology evidence="1">Single-pass membrane protein</topology>
    </subcellularLocation>
</comment>
<dbReference type="GO" id="GO:0042562">
    <property type="term" value="F:hormone binding"/>
    <property type="evidence" value="ECO:0007669"/>
    <property type="project" value="TreeGrafter"/>
</dbReference>
<evidence type="ECO:0000256" key="5">
    <source>
        <dbReference type="ARBA" id="ARBA00022692"/>
    </source>
</evidence>
<dbReference type="PROSITE" id="PS51120">
    <property type="entry name" value="LDLRB"/>
    <property type="match status" value="3"/>
</dbReference>
<feature type="repeat" description="LDL-receptor class B" evidence="15">
    <location>
        <begin position="400"/>
        <end position="443"/>
    </location>
</feature>
<dbReference type="InterPro" id="IPR023415">
    <property type="entry name" value="LDLR_class-A_CS"/>
</dbReference>
<dbReference type="FunFam" id="4.10.400.10:FF:000015">
    <property type="entry name" value="Low-density lipoprotein receptor-related protein 1"/>
    <property type="match status" value="1"/>
</dbReference>
<keyword evidence="6" id="KW-0732">Signal</keyword>